<dbReference type="RefSeq" id="WP_126375673.1">
    <property type="nucleotide sequence ID" value="NZ_AP017378.1"/>
</dbReference>
<dbReference type="AlphaFoldDB" id="A0A2Z6AUF9"/>
<reference evidence="2 3" key="1">
    <citation type="journal article" date="2018" name="Sci. Adv.">
        <title>Multi-heme cytochromes provide a pathway for survival in energy-limited environments.</title>
        <authorList>
            <person name="Deng X."/>
            <person name="Dohmae N."/>
            <person name="Nealson K.H."/>
            <person name="Hashimoto K."/>
            <person name="Okamoto A."/>
        </authorList>
    </citation>
    <scope>NUCLEOTIDE SEQUENCE [LARGE SCALE GENOMIC DNA]</scope>
    <source>
        <strain evidence="2 3">IS5</strain>
    </source>
</reference>
<keyword evidence="1" id="KW-0812">Transmembrane</keyword>
<evidence type="ECO:0000313" key="2">
    <source>
        <dbReference type="EMBL" id="BBD06872.1"/>
    </source>
</evidence>
<gene>
    <name evidence="2" type="ORF">DFE_0146</name>
</gene>
<dbReference type="OrthoDB" id="1525247at2"/>
<feature type="transmembrane region" description="Helical" evidence="1">
    <location>
        <begin position="21"/>
        <end position="37"/>
    </location>
</feature>
<keyword evidence="1" id="KW-1133">Transmembrane helix</keyword>
<proteinExistence type="predicted"/>
<evidence type="ECO:0000313" key="3">
    <source>
        <dbReference type="Proteomes" id="UP000269883"/>
    </source>
</evidence>
<dbReference type="Proteomes" id="UP000269883">
    <property type="component" value="Chromosome"/>
</dbReference>
<feature type="transmembrane region" description="Helical" evidence="1">
    <location>
        <begin position="49"/>
        <end position="67"/>
    </location>
</feature>
<name>A0A2Z6AUF9_9BACT</name>
<dbReference type="KEGG" id="dfl:DFE_0146"/>
<keyword evidence="3" id="KW-1185">Reference proteome</keyword>
<organism evidence="2 3">
    <name type="scientific">Desulfovibrio ferrophilus</name>
    <dbReference type="NCBI Taxonomy" id="241368"/>
    <lineage>
        <taxon>Bacteria</taxon>
        <taxon>Pseudomonadati</taxon>
        <taxon>Thermodesulfobacteriota</taxon>
        <taxon>Desulfovibrionia</taxon>
        <taxon>Desulfovibrionales</taxon>
        <taxon>Desulfovibrionaceae</taxon>
        <taxon>Desulfovibrio</taxon>
    </lineage>
</organism>
<sequence>MSRLGNWLEWQTTKAKAWRNLLFSVLGALAVVGALMHNHHPHFGLDELYVFWAGFGWVLAVVMTIVLKKIIFPILKKPEDYYDRDK</sequence>
<dbReference type="EMBL" id="AP017378">
    <property type="protein sequence ID" value="BBD06872.1"/>
    <property type="molecule type" value="Genomic_DNA"/>
</dbReference>
<protein>
    <submittedName>
        <fullName evidence="2">Uncharacterized protein</fullName>
    </submittedName>
</protein>
<evidence type="ECO:0000256" key="1">
    <source>
        <dbReference type="SAM" id="Phobius"/>
    </source>
</evidence>
<accession>A0A2Z6AUF9</accession>
<keyword evidence="1" id="KW-0472">Membrane</keyword>